<dbReference type="PANTHER" id="PTHR36183:SF2">
    <property type="entry name" value="BETA-GLUCURONIDASE C-TERMINAL DOMAIN-CONTAINING PROTEIN"/>
    <property type="match status" value="1"/>
</dbReference>
<evidence type="ECO:0000313" key="2">
    <source>
        <dbReference type="EMBL" id="KAL2060099.1"/>
    </source>
</evidence>
<reference evidence="2 3" key="1">
    <citation type="journal article" date="2024" name="Commun. Biol.">
        <title>Comparative genomic analysis of thermophilic fungi reveals convergent evolutionary adaptations and gene losses.</title>
        <authorList>
            <person name="Steindorff A.S."/>
            <person name="Aguilar-Pontes M.V."/>
            <person name="Robinson A.J."/>
            <person name="Andreopoulos B."/>
            <person name="LaButti K."/>
            <person name="Kuo A."/>
            <person name="Mondo S."/>
            <person name="Riley R."/>
            <person name="Otillar R."/>
            <person name="Haridas S."/>
            <person name="Lipzen A."/>
            <person name="Grimwood J."/>
            <person name="Schmutz J."/>
            <person name="Clum A."/>
            <person name="Reid I.D."/>
            <person name="Moisan M.C."/>
            <person name="Butler G."/>
            <person name="Nguyen T.T.M."/>
            <person name="Dewar K."/>
            <person name="Conant G."/>
            <person name="Drula E."/>
            <person name="Henrissat B."/>
            <person name="Hansel C."/>
            <person name="Singer S."/>
            <person name="Hutchinson M.I."/>
            <person name="de Vries R.P."/>
            <person name="Natvig D.O."/>
            <person name="Powell A.J."/>
            <person name="Tsang A."/>
            <person name="Grigoriev I.V."/>
        </authorList>
    </citation>
    <scope>NUCLEOTIDE SEQUENCE [LARGE SCALE GENOMIC DNA]</scope>
    <source>
        <strain evidence="2 3">CBS 494.80</strain>
    </source>
</reference>
<proteinExistence type="predicted"/>
<dbReference type="EMBL" id="JAZHXI010000024">
    <property type="protein sequence ID" value="KAL2060099.1"/>
    <property type="molecule type" value="Genomic_DNA"/>
</dbReference>
<dbReference type="Proteomes" id="UP001595075">
    <property type="component" value="Unassembled WGS sequence"/>
</dbReference>
<dbReference type="InterPro" id="IPR052974">
    <property type="entry name" value="GH79_Enzymes"/>
</dbReference>
<sequence>MFIYNLLALTLIVGVSVSSSAPSIAVRSKSPSNAAKPWQDFISYSIEASSLADYGGNLLTPNTFSYNLLESIKEHMGVYPVVRVGGNTDQISYDPNANFTPKGIEDSNISADYPINIIVGPTYYEAYQTVGDTQCPICSIYSVCIIHLCPDFALRPTLLSSTTTIASAPVLCKFLDGKVESRGLGNEPDLFWRSWQRPNNYTEAGYVSEWRSLRSDLLAPMPCKAPFMAPSFAGLDRDDAFFKLSAVTTFQGRTRCR</sequence>
<organism evidence="2 3">
    <name type="scientific">Oculimacula yallundae</name>
    <dbReference type="NCBI Taxonomy" id="86028"/>
    <lineage>
        <taxon>Eukaryota</taxon>
        <taxon>Fungi</taxon>
        <taxon>Dikarya</taxon>
        <taxon>Ascomycota</taxon>
        <taxon>Pezizomycotina</taxon>
        <taxon>Leotiomycetes</taxon>
        <taxon>Helotiales</taxon>
        <taxon>Ploettnerulaceae</taxon>
        <taxon>Oculimacula</taxon>
    </lineage>
</organism>
<dbReference type="PANTHER" id="PTHR36183">
    <property type="entry name" value="BETA-GLUCURONIDASE"/>
    <property type="match status" value="1"/>
</dbReference>
<keyword evidence="1" id="KW-0732">Signal</keyword>
<feature type="signal peptide" evidence="1">
    <location>
        <begin position="1"/>
        <end position="18"/>
    </location>
</feature>
<gene>
    <name evidence="2" type="ORF">VTL71DRAFT_9921</name>
</gene>
<evidence type="ECO:0000256" key="1">
    <source>
        <dbReference type="SAM" id="SignalP"/>
    </source>
</evidence>
<feature type="chain" id="PRO_5046147898" evidence="1">
    <location>
        <begin position="19"/>
        <end position="257"/>
    </location>
</feature>
<accession>A0ABR4BQX2</accession>
<comment type="caution">
    <text evidence="2">The sequence shown here is derived from an EMBL/GenBank/DDBJ whole genome shotgun (WGS) entry which is preliminary data.</text>
</comment>
<name>A0ABR4BQX2_9HELO</name>
<dbReference type="Gene3D" id="3.20.20.80">
    <property type="entry name" value="Glycosidases"/>
    <property type="match status" value="1"/>
</dbReference>
<keyword evidence="3" id="KW-1185">Reference proteome</keyword>
<evidence type="ECO:0000313" key="3">
    <source>
        <dbReference type="Proteomes" id="UP001595075"/>
    </source>
</evidence>
<protein>
    <submittedName>
        <fullName evidence="2">Uncharacterized protein</fullName>
    </submittedName>
</protein>